<reference evidence="2 3" key="2">
    <citation type="submission" date="2018-11" db="EMBL/GenBank/DDBJ databases">
        <authorList>
            <consortium name="Pathogen Informatics"/>
        </authorList>
    </citation>
    <scope>NUCLEOTIDE SEQUENCE [LARGE SCALE GENOMIC DNA]</scope>
    <source>
        <strain evidence="2">Dakar</strain>
        <strain evidence="3">Dakar, Senegal</strain>
    </source>
</reference>
<dbReference type="InterPro" id="IPR013730">
    <property type="entry name" value="Fyv7/TAP26"/>
</dbReference>
<evidence type="ECO:0000313" key="2">
    <source>
        <dbReference type="EMBL" id="VDP77657.1"/>
    </source>
</evidence>
<name>A0A183L426_9TREM</name>
<reference evidence="4" key="1">
    <citation type="submission" date="2016-06" db="UniProtKB">
        <authorList>
            <consortium name="WormBaseParasite"/>
        </authorList>
    </citation>
    <scope>IDENTIFICATION</scope>
</reference>
<feature type="compositionally biased region" description="Basic residues" evidence="1">
    <location>
        <begin position="16"/>
        <end position="33"/>
    </location>
</feature>
<feature type="region of interest" description="Disordered" evidence="1">
    <location>
        <begin position="1"/>
        <end position="34"/>
    </location>
</feature>
<protein>
    <submittedName>
        <fullName evidence="4">Coiled-coil domain-containing protein 86</fullName>
    </submittedName>
</protein>
<dbReference type="AlphaFoldDB" id="A0A183L426"/>
<dbReference type="Proteomes" id="UP000279833">
    <property type="component" value="Unassembled WGS sequence"/>
</dbReference>
<evidence type="ECO:0000256" key="1">
    <source>
        <dbReference type="SAM" id="MobiDB-lite"/>
    </source>
</evidence>
<proteinExistence type="predicted"/>
<dbReference type="EMBL" id="UZAK01048306">
    <property type="protein sequence ID" value="VDP77657.1"/>
    <property type="molecule type" value="Genomic_DNA"/>
</dbReference>
<organism evidence="4">
    <name type="scientific">Schistosoma curassoni</name>
    <dbReference type="NCBI Taxonomy" id="6186"/>
    <lineage>
        <taxon>Eukaryota</taxon>
        <taxon>Metazoa</taxon>
        <taxon>Spiralia</taxon>
        <taxon>Lophotrochozoa</taxon>
        <taxon>Platyhelminthes</taxon>
        <taxon>Trematoda</taxon>
        <taxon>Digenea</taxon>
        <taxon>Strigeidida</taxon>
        <taxon>Schistosomatoidea</taxon>
        <taxon>Schistosomatidae</taxon>
        <taxon>Schistosoma</taxon>
    </lineage>
</organism>
<evidence type="ECO:0000313" key="4">
    <source>
        <dbReference type="WBParaSite" id="SCUD_0002208701-mRNA-1"/>
    </source>
</evidence>
<keyword evidence="3" id="KW-1185">Reference proteome</keyword>
<feature type="compositionally biased region" description="Basic and acidic residues" evidence="1">
    <location>
        <begin position="1"/>
        <end position="11"/>
    </location>
</feature>
<dbReference type="OrthoDB" id="6261600at2759"/>
<evidence type="ECO:0000313" key="3">
    <source>
        <dbReference type="Proteomes" id="UP000279833"/>
    </source>
</evidence>
<gene>
    <name evidence="2" type="ORF">SCUD_LOCUS22085</name>
</gene>
<accession>A0A183L426</accession>
<sequence length="100" mass="11817">MKQGQTKEKQGTIHKSSQHNSKKGKGQNTKKAKFHELIARQKQIKDIKIERKKAIEKKREERLHNRKERNISMQKLTRKGQPVMKHRIKLLLKQLCPGDT</sequence>
<dbReference type="WBParaSite" id="SCUD_0002208701-mRNA-1">
    <property type="protein sequence ID" value="SCUD_0002208701-mRNA-1"/>
    <property type="gene ID" value="SCUD_0002208701"/>
</dbReference>
<dbReference type="Pfam" id="PF08524">
    <property type="entry name" value="rRNA_processing"/>
    <property type="match status" value="1"/>
</dbReference>